<keyword evidence="3 6" id="KW-0694">RNA-binding</keyword>
<evidence type="ECO:0000256" key="1">
    <source>
        <dbReference type="ARBA" id="ARBA00006700"/>
    </source>
</evidence>
<reference evidence="8 9" key="1">
    <citation type="journal article" date="2016" name="Nat. Commun.">
        <title>Thousands of microbial genomes shed light on interconnected biogeochemical processes in an aquifer system.</title>
        <authorList>
            <person name="Anantharaman K."/>
            <person name="Brown C.T."/>
            <person name="Hug L.A."/>
            <person name="Sharon I."/>
            <person name="Castelle C.J."/>
            <person name="Probst A.J."/>
            <person name="Thomas B.C."/>
            <person name="Singh A."/>
            <person name="Wilkins M.J."/>
            <person name="Karaoz U."/>
            <person name="Brodie E.L."/>
            <person name="Williams K.H."/>
            <person name="Hubbard S.S."/>
            <person name="Banfield J.F."/>
        </authorList>
    </citation>
    <scope>NUCLEOTIDE SEQUENCE [LARGE SCALE GENOMIC DNA]</scope>
</reference>
<dbReference type="NCBIfam" id="NF004366">
    <property type="entry name" value="PRK05738.3-2"/>
    <property type="match status" value="1"/>
</dbReference>
<dbReference type="HAMAP" id="MF_01369_B">
    <property type="entry name" value="Ribosomal_uL23_B"/>
    <property type="match status" value="1"/>
</dbReference>
<dbReference type="InterPro" id="IPR012677">
    <property type="entry name" value="Nucleotide-bd_a/b_plait_sf"/>
</dbReference>
<keyword evidence="2 6" id="KW-0699">rRNA-binding</keyword>
<comment type="subunit">
    <text evidence="6">Part of the 50S ribosomal subunit. Contacts protein L29, and trigger factor when it is bound to the ribosome.</text>
</comment>
<sequence length="96" mass="10859">MRSQFTLIKQPHITEKVLLQKETENKVVFKVAVGANKVELKRAIESIFGVTVEKISTVNVKGKSKRLGLREGKRSDWKKAIVTLKEGDNIEYFEGA</sequence>
<dbReference type="InterPro" id="IPR012678">
    <property type="entry name" value="Ribosomal_uL23/eL15/eS24_sf"/>
</dbReference>
<dbReference type="EMBL" id="MFNE01000046">
    <property type="protein sequence ID" value="OGG93697.1"/>
    <property type="molecule type" value="Genomic_DNA"/>
</dbReference>
<dbReference type="GO" id="GO:0019843">
    <property type="term" value="F:rRNA binding"/>
    <property type="evidence" value="ECO:0007669"/>
    <property type="project" value="UniProtKB-UniRule"/>
</dbReference>
<dbReference type="PROSITE" id="PS00050">
    <property type="entry name" value="RIBOSOMAL_L23"/>
    <property type="match status" value="1"/>
</dbReference>
<keyword evidence="5 6" id="KW-0687">Ribonucleoprotein</keyword>
<evidence type="ECO:0000256" key="6">
    <source>
        <dbReference type="HAMAP-Rule" id="MF_01369"/>
    </source>
</evidence>
<evidence type="ECO:0000256" key="2">
    <source>
        <dbReference type="ARBA" id="ARBA00022730"/>
    </source>
</evidence>
<comment type="function">
    <text evidence="6">One of the early assembly proteins it binds 23S rRNA. One of the proteins that surrounds the polypeptide exit tunnel on the outside of the ribosome. Forms the main docking site for trigger factor binding to the ribosome.</text>
</comment>
<dbReference type="GO" id="GO:0005840">
    <property type="term" value="C:ribosome"/>
    <property type="evidence" value="ECO:0007669"/>
    <property type="project" value="UniProtKB-KW"/>
</dbReference>
<protein>
    <recommendedName>
        <fullName evidence="6">Large ribosomal subunit protein uL23</fullName>
    </recommendedName>
</protein>
<dbReference type="SUPFAM" id="SSF54189">
    <property type="entry name" value="Ribosomal proteins S24e, L23 and L15e"/>
    <property type="match status" value="1"/>
</dbReference>
<evidence type="ECO:0000256" key="5">
    <source>
        <dbReference type="ARBA" id="ARBA00023274"/>
    </source>
</evidence>
<gene>
    <name evidence="6" type="primary">rplW</name>
    <name evidence="8" type="ORF">A2527_11275</name>
</gene>
<dbReference type="AlphaFoldDB" id="A0A1F6G6G7"/>
<proteinExistence type="inferred from homology"/>
<dbReference type="NCBIfam" id="NF004359">
    <property type="entry name" value="PRK05738.1-3"/>
    <property type="match status" value="1"/>
</dbReference>
<evidence type="ECO:0000256" key="4">
    <source>
        <dbReference type="ARBA" id="ARBA00022980"/>
    </source>
</evidence>
<name>A0A1F6G6G7_9PROT</name>
<accession>A0A1F6G6G7</accession>
<comment type="caution">
    <text evidence="8">The sequence shown here is derived from an EMBL/GenBank/DDBJ whole genome shotgun (WGS) entry which is preliminary data.</text>
</comment>
<keyword evidence="4 6" id="KW-0689">Ribosomal protein</keyword>
<dbReference type="PANTHER" id="PTHR11620">
    <property type="entry name" value="60S RIBOSOMAL PROTEIN L23A"/>
    <property type="match status" value="1"/>
</dbReference>
<evidence type="ECO:0000256" key="7">
    <source>
        <dbReference type="RuleBase" id="RU003934"/>
    </source>
</evidence>
<dbReference type="InterPro" id="IPR013025">
    <property type="entry name" value="Ribosomal_uL23-like"/>
</dbReference>
<dbReference type="GO" id="GO:0006412">
    <property type="term" value="P:translation"/>
    <property type="evidence" value="ECO:0007669"/>
    <property type="project" value="UniProtKB-UniRule"/>
</dbReference>
<organism evidence="8 9">
    <name type="scientific">Candidatus Lambdaproteobacteria bacterium RIFOXYD2_FULL_50_16</name>
    <dbReference type="NCBI Taxonomy" id="1817772"/>
    <lineage>
        <taxon>Bacteria</taxon>
        <taxon>Pseudomonadati</taxon>
        <taxon>Pseudomonadota</taxon>
        <taxon>Candidatus Lambdaproteobacteria</taxon>
    </lineage>
</organism>
<evidence type="ECO:0000313" key="9">
    <source>
        <dbReference type="Proteomes" id="UP000178449"/>
    </source>
</evidence>
<dbReference type="FunFam" id="3.30.70.330:FF:000001">
    <property type="entry name" value="50S ribosomal protein L23"/>
    <property type="match status" value="1"/>
</dbReference>
<dbReference type="Gene3D" id="3.30.70.330">
    <property type="match status" value="1"/>
</dbReference>
<dbReference type="InterPro" id="IPR001014">
    <property type="entry name" value="Ribosomal_uL23_CS"/>
</dbReference>
<dbReference type="GO" id="GO:1990904">
    <property type="term" value="C:ribonucleoprotein complex"/>
    <property type="evidence" value="ECO:0007669"/>
    <property type="project" value="UniProtKB-KW"/>
</dbReference>
<evidence type="ECO:0000256" key="3">
    <source>
        <dbReference type="ARBA" id="ARBA00022884"/>
    </source>
</evidence>
<dbReference type="GO" id="GO:0003735">
    <property type="term" value="F:structural constituent of ribosome"/>
    <property type="evidence" value="ECO:0007669"/>
    <property type="project" value="InterPro"/>
</dbReference>
<dbReference type="NCBIfam" id="NF004363">
    <property type="entry name" value="PRK05738.2-4"/>
    <property type="match status" value="1"/>
</dbReference>
<evidence type="ECO:0000313" key="8">
    <source>
        <dbReference type="EMBL" id="OGG93697.1"/>
    </source>
</evidence>
<dbReference type="Pfam" id="PF00276">
    <property type="entry name" value="Ribosomal_L23"/>
    <property type="match status" value="1"/>
</dbReference>
<comment type="similarity">
    <text evidence="1 6 7">Belongs to the universal ribosomal protein uL23 family.</text>
</comment>
<dbReference type="Proteomes" id="UP000178449">
    <property type="component" value="Unassembled WGS sequence"/>
</dbReference>
<dbReference type="STRING" id="1817772.A2527_11275"/>